<proteinExistence type="predicted"/>
<evidence type="ECO:0000313" key="2">
    <source>
        <dbReference type="EMBL" id="TCV20018.1"/>
    </source>
</evidence>
<evidence type="ECO:0000256" key="1">
    <source>
        <dbReference type="SAM" id="Phobius"/>
    </source>
</evidence>
<feature type="transmembrane region" description="Helical" evidence="1">
    <location>
        <begin position="110"/>
        <end position="132"/>
    </location>
</feature>
<evidence type="ECO:0008006" key="4">
    <source>
        <dbReference type="Google" id="ProtNLM"/>
    </source>
</evidence>
<sequence length="271" mass="31307">MNNTFNINRFLLLIQKQWLSFRKEYFLIVGVVLAIVIFFYSKQVYDISKFASLPNAGDQHFNLVGTRTSLFCILGVLYVTLIASAYFRGLGKSGSAIPNLLLPASQFEKFLNALVYTVLLGFTTFLLLFYIVDYGFMSYLRGILTSQYSTWYNGEEIVTDRLAYLVPSLYNENIVYAFFVPFLLNAIFLLGSIYFAKSQYVKTIVSVSIYIAICYLIIYVVYRIFFADVIQLEDKNVKEYINPVKLLSAIGWFITVALWTITYFRLKEKEV</sequence>
<organism evidence="2 3">
    <name type="scientific">Sphingobacterium alimentarium</name>
    <dbReference type="NCBI Taxonomy" id="797292"/>
    <lineage>
        <taxon>Bacteria</taxon>
        <taxon>Pseudomonadati</taxon>
        <taxon>Bacteroidota</taxon>
        <taxon>Sphingobacteriia</taxon>
        <taxon>Sphingobacteriales</taxon>
        <taxon>Sphingobacteriaceae</taxon>
        <taxon>Sphingobacterium</taxon>
    </lineage>
</organism>
<keyword evidence="1" id="KW-0472">Membrane</keyword>
<keyword evidence="3" id="KW-1185">Reference proteome</keyword>
<keyword evidence="1" id="KW-0812">Transmembrane</keyword>
<reference evidence="2 3" key="1">
    <citation type="submission" date="2019-03" db="EMBL/GenBank/DDBJ databases">
        <title>Genomic Encyclopedia of Type Strains, Phase IV (KMG-IV): sequencing the most valuable type-strain genomes for metagenomic binning, comparative biology and taxonomic classification.</title>
        <authorList>
            <person name="Goeker M."/>
        </authorList>
    </citation>
    <scope>NUCLEOTIDE SEQUENCE [LARGE SCALE GENOMIC DNA]</scope>
    <source>
        <strain evidence="2 3">DSM 22362</strain>
    </source>
</reference>
<comment type="caution">
    <text evidence="2">The sequence shown here is derived from an EMBL/GenBank/DDBJ whole genome shotgun (WGS) entry which is preliminary data.</text>
</comment>
<feature type="transmembrane region" description="Helical" evidence="1">
    <location>
        <begin position="174"/>
        <end position="195"/>
    </location>
</feature>
<gene>
    <name evidence="2" type="ORF">EDC17_1003117</name>
</gene>
<feature type="transmembrane region" description="Helical" evidence="1">
    <location>
        <begin position="246"/>
        <end position="266"/>
    </location>
</feature>
<dbReference type="EMBL" id="SMBZ01000003">
    <property type="protein sequence ID" value="TCV20018.1"/>
    <property type="molecule type" value="Genomic_DNA"/>
</dbReference>
<dbReference type="OrthoDB" id="1523880at2"/>
<keyword evidence="1" id="KW-1133">Transmembrane helix</keyword>
<dbReference type="Proteomes" id="UP000295197">
    <property type="component" value="Unassembled WGS sequence"/>
</dbReference>
<protein>
    <recommendedName>
        <fullName evidence="4">ABC-2 family transporter</fullName>
    </recommendedName>
</protein>
<accession>A0A4R3VZZ8</accession>
<dbReference type="RefSeq" id="WP_132776506.1">
    <property type="nucleotide sequence ID" value="NZ_SMBZ01000003.1"/>
</dbReference>
<name>A0A4R3VZZ8_9SPHI</name>
<feature type="transmembrane region" description="Helical" evidence="1">
    <location>
        <begin position="207"/>
        <end position="226"/>
    </location>
</feature>
<feature type="transmembrane region" description="Helical" evidence="1">
    <location>
        <begin position="25"/>
        <end position="41"/>
    </location>
</feature>
<feature type="transmembrane region" description="Helical" evidence="1">
    <location>
        <begin position="68"/>
        <end position="89"/>
    </location>
</feature>
<dbReference type="AlphaFoldDB" id="A0A4R3VZZ8"/>
<evidence type="ECO:0000313" key="3">
    <source>
        <dbReference type="Proteomes" id="UP000295197"/>
    </source>
</evidence>